<dbReference type="AlphaFoldDB" id="A0A179G5S9"/>
<dbReference type="InterPro" id="IPR008427">
    <property type="entry name" value="Extracellular_membr_CFEM_dom"/>
</dbReference>
<comment type="caution">
    <text evidence="15">Lacks conserved residue(s) required for the propagation of feature annotation.</text>
</comment>
<evidence type="ECO:0000256" key="12">
    <source>
        <dbReference type="ARBA" id="ARBA00023157"/>
    </source>
</evidence>
<evidence type="ECO:0000256" key="2">
    <source>
        <dbReference type="ARBA" id="ARBA00004613"/>
    </source>
</evidence>
<name>A0A179G5S9_METCM</name>
<dbReference type="KEGG" id="pchm:VFPPC_15155"/>
<dbReference type="GO" id="GO:0098552">
    <property type="term" value="C:side of membrane"/>
    <property type="evidence" value="ECO:0007669"/>
    <property type="project" value="UniProtKB-KW"/>
</dbReference>
<dbReference type="PROSITE" id="PS52012">
    <property type="entry name" value="CFEM"/>
    <property type="match status" value="1"/>
</dbReference>
<keyword evidence="10 15" id="KW-0408">Iron</keyword>
<feature type="signal peptide" evidence="17">
    <location>
        <begin position="1"/>
        <end position="17"/>
    </location>
</feature>
<dbReference type="SMART" id="SM00747">
    <property type="entry name" value="CFEM"/>
    <property type="match status" value="1"/>
</dbReference>
<feature type="disulfide bond" evidence="15">
    <location>
        <begin position="54"/>
        <end position="87"/>
    </location>
</feature>
<feature type="chain" id="PRO_5008102358" evidence="17">
    <location>
        <begin position="18"/>
        <end position="175"/>
    </location>
</feature>
<evidence type="ECO:0000256" key="17">
    <source>
        <dbReference type="SAM" id="SignalP"/>
    </source>
</evidence>
<dbReference type="GO" id="GO:0005886">
    <property type="term" value="C:plasma membrane"/>
    <property type="evidence" value="ECO:0007669"/>
    <property type="project" value="UniProtKB-SubCell"/>
</dbReference>
<evidence type="ECO:0000256" key="7">
    <source>
        <dbReference type="ARBA" id="ARBA00022622"/>
    </source>
</evidence>
<keyword evidence="7" id="KW-0336">GPI-anchor</keyword>
<evidence type="ECO:0000256" key="13">
    <source>
        <dbReference type="ARBA" id="ARBA00023180"/>
    </source>
</evidence>
<proteinExistence type="inferred from homology"/>
<dbReference type="OrthoDB" id="3065412at2759"/>
<accession>A0A179G5S9</accession>
<dbReference type="GeneID" id="28856902"/>
<keyword evidence="4" id="KW-1003">Cell membrane</keyword>
<dbReference type="Pfam" id="PF05730">
    <property type="entry name" value="CFEM"/>
    <property type="match status" value="1"/>
</dbReference>
<comment type="similarity">
    <text evidence="3">Belongs to the RBT5 family.</text>
</comment>
<protein>
    <submittedName>
        <fullName evidence="19">CFEM domain-containing protein</fullName>
    </submittedName>
</protein>
<evidence type="ECO:0000256" key="3">
    <source>
        <dbReference type="ARBA" id="ARBA00010031"/>
    </source>
</evidence>
<keyword evidence="9 17" id="KW-0732">Signal</keyword>
<dbReference type="RefSeq" id="XP_018148612.1">
    <property type="nucleotide sequence ID" value="XM_018292908.1"/>
</dbReference>
<dbReference type="GO" id="GO:0005576">
    <property type="term" value="C:extracellular region"/>
    <property type="evidence" value="ECO:0007669"/>
    <property type="project" value="UniProtKB-SubCell"/>
</dbReference>
<keyword evidence="12 15" id="KW-1015">Disulfide bond</keyword>
<comment type="subcellular location">
    <subcellularLocation>
        <location evidence="1">Cell membrane</location>
        <topology evidence="1">Lipid-anchor</topology>
        <topology evidence="1">GPI-anchor</topology>
    </subcellularLocation>
    <subcellularLocation>
        <location evidence="2">Secreted</location>
    </subcellularLocation>
</comment>
<feature type="disulfide bond" evidence="15">
    <location>
        <begin position="45"/>
        <end position="52"/>
    </location>
</feature>
<evidence type="ECO:0000256" key="16">
    <source>
        <dbReference type="SAM" id="MobiDB-lite"/>
    </source>
</evidence>
<evidence type="ECO:0000256" key="1">
    <source>
        <dbReference type="ARBA" id="ARBA00004609"/>
    </source>
</evidence>
<evidence type="ECO:0000256" key="5">
    <source>
        <dbReference type="ARBA" id="ARBA00022525"/>
    </source>
</evidence>
<feature type="domain" description="CFEM" evidence="18">
    <location>
        <begin position="1"/>
        <end position="114"/>
    </location>
</feature>
<evidence type="ECO:0000256" key="14">
    <source>
        <dbReference type="ARBA" id="ARBA00023288"/>
    </source>
</evidence>
<keyword evidence="6 15" id="KW-0349">Heme</keyword>
<keyword evidence="5" id="KW-0964">Secreted</keyword>
<dbReference type="PANTHER" id="PTHR37928">
    <property type="entry name" value="CFEM DOMAIN PROTEIN (AFU_ORTHOLOGUE AFUA_6G14090)"/>
    <property type="match status" value="1"/>
</dbReference>
<dbReference type="PANTHER" id="PTHR37928:SF1">
    <property type="entry name" value="CFEM DOMAIN PROTEIN (AFU_ORTHOLOGUE AFUA_6G14090)"/>
    <property type="match status" value="1"/>
</dbReference>
<gene>
    <name evidence="19" type="ORF">VFPPC_15155</name>
</gene>
<keyword evidence="8 15" id="KW-0479">Metal-binding</keyword>
<evidence type="ECO:0000256" key="10">
    <source>
        <dbReference type="ARBA" id="ARBA00023004"/>
    </source>
</evidence>
<dbReference type="EMBL" id="LSBJ02000001">
    <property type="protein sequence ID" value="OAQ72529.1"/>
    <property type="molecule type" value="Genomic_DNA"/>
</dbReference>
<keyword evidence="14" id="KW-0449">Lipoprotein</keyword>
<feature type="region of interest" description="Disordered" evidence="16">
    <location>
        <begin position="103"/>
        <end position="148"/>
    </location>
</feature>
<feature type="binding site" description="axial binding residue" evidence="15">
    <location>
        <position position="49"/>
    </location>
    <ligand>
        <name>heme</name>
        <dbReference type="ChEBI" id="CHEBI:30413"/>
    </ligand>
    <ligandPart>
        <name>Fe</name>
        <dbReference type="ChEBI" id="CHEBI:18248"/>
    </ligandPart>
</feature>
<feature type="compositionally biased region" description="Low complexity" evidence="16">
    <location>
        <begin position="124"/>
        <end position="148"/>
    </location>
</feature>
<comment type="caution">
    <text evidence="19">The sequence shown here is derived from an EMBL/GenBank/DDBJ whole genome shotgun (WGS) entry which is preliminary data.</text>
</comment>
<evidence type="ECO:0000256" key="8">
    <source>
        <dbReference type="ARBA" id="ARBA00022723"/>
    </source>
</evidence>
<keyword evidence="20" id="KW-1185">Reference proteome</keyword>
<evidence type="ECO:0000256" key="4">
    <source>
        <dbReference type="ARBA" id="ARBA00022475"/>
    </source>
</evidence>
<evidence type="ECO:0000256" key="11">
    <source>
        <dbReference type="ARBA" id="ARBA00023136"/>
    </source>
</evidence>
<organism evidence="19 20">
    <name type="scientific">Pochonia chlamydosporia 170</name>
    <dbReference type="NCBI Taxonomy" id="1380566"/>
    <lineage>
        <taxon>Eukaryota</taxon>
        <taxon>Fungi</taxon>
        <taxon>Dikarya</taxon>
        <taxon>Ascomycota</taxon>
        <taxon>Pezizomycotina</taxon>
        <taxon>Sordariomycetes</taxon>
        <taxon>Hypocreomycetidae</taxon>
        <taxon>Hypocreales</taxon>
        <taxon>Clavicipitaceae</taxon>
        <taxon>Pochonia</taxon>
    </lineage>
</organism>
<sequence length="175" mass="16803">MKSSFVTLAVAVGFAAAQLPQLDKIPKCAYSCVSSYISGTNIAGCKPADIACVCKNKDFIGGISCCLQKDCGKDDIAATISFANQICAASGVDTPKQLVCSTGSGASGSTATKTDNSSTGTGAGATATEQTTNAPTGSGTAATTAASSTKTGGAAPAYGNAGGILGAALAIAAAL</sequence>
<evidence type="ECO:0000256" key="9">
    <source>
        <dbReference type="ARBA" id="ARBA00022729"/>
    </source>
</evidence>
<evidence type="ECO:0000313" key="19">
    <source>
        <dbReference type="EMBL" id="OAQ72529.1"/>
    </source>
</evidence>
<keyword evidence="13" id="KW-0325">Glycoprotein</keyword>
<dbReference type="Proteomes" id="UP000078397">
    <property type="component" value="Unassembled WGS sequence"/>
</dbReference>
<evidence type="ECO:0000313" key="20">
    <source>
        <dbReference type="Proteomes" id="UP000078397"/>
    </source>
</evidence>
<evidence type="ECO:0000259" key="18">
    <source>
        <dbReference type="PROSITE" id="PS52012"/>
    </source>
</evidence>
<evidence type="ECO:0000256" key="6">
    <source>
        <dbReference type="ARBA" id="ARBA00022617"/>
    </source>
</evidence>
<reference evidence="19 20" key="1">
    <citation type="journal article" date="2016" name="PLoS Pathog.">
        <title>Biosynthesis of antibiotic leucinostatins in bio-control fungus Purpureocillium lilacinum and their inhibition on phytophthora revealed by genome mining.</title>
        <authorList>
            <person name="Wang G."/>
            <person name="Liu Z."/>
            <person name="Lin R."/>
            <person name="Li E."/>
            <person name="Mao Z."/>
            <person name="Ling J."/>
            <person name="Yang Y."/>
            <person name="Yin W.B."/>
            <person name="Xie B."/>
        </authorList>
    </citation>
    <scope>NUCLEOTIDE SEQUENCE [LARGE SCALE GENOMIC DNA]</scope>
    <source>
        <strain evidence="19">170</strain>
    </source>
</reference>
<evidence type="ECO:0000256" key="15">
    <source>
        <dbReference type="PROSITE-ProRule" id="PRU01356"/>
    </source>
</evidence>
<dbReference type="GO" id="GO:0046872">
    <property type="term" value="F:metal ion binding"/>
    <property type="evidence" value="ECO:0007669"/>
    <property type="project" value="UniProtKB-UniRule"/>
</dbReference>
<feature type="compositionally biased region" description="Low complexity" evidence="16">
    <location>
        <begin position="103"/>
        <end position="112"/>
    </location>
</feature>
<dbReference type="STRING" id="1380566.A0A179G5S9"/>
<keyword evidence="11" id="KW-0472">Membrane</keyword>
<dbReference type="InterPro" id="IPR051735">
    <property type="entry name" value="CFEM_domain"/>
</dbReference>